<dbReference type="InterPro" id="IPR036236">
    <property type="entry name" value="Znf_C2H2_sf"/>
</dbReference>
<evidence type="ECO:0000256" key="2">
    <source>
        <dbReference type="ARBA" id="ARBA00022771"/>
    </source>
</evidence>
<dbReference type="InterPro" id="IPR013087">
    <property type="entry name" value="Znf_C2H2_type"/>
</dbReference>
<dbReference type="SMART" id="SM00046">
    <property type="entry name" value="DAGKc"/>
    <property type="match status" value="1"/>
</dbReference>
<evidence type="ECO:0000256" key="4">
    <source>
        <dbReference type="PROSITE-ProRule" id="PRU00042"/>
    </source>
</evidence>
<evidence type="ECO:0000256" key="1">
    <source>
        <dbReference type="ARBA" id="ARBA00022723"/>
    </source>
</evidence>
<dbReference type="Gene3D" id="3.30.160.60">
    <property type="entry name" value="Classic Zinc Finger"/>
    <property type="match status" value="3"/>
</dbReference>
<dbReference type="PANTHER" id="PTHR12358">
    <property type="entry name" value="SPHINGOSINE KINASE"/>
    <property type="match status" value="1"/>
</dbReference>
<dbReference type="AlphaFoldDB" id="A0AAF5PSD9"/>
<dbReference type="SUPFAM" id="SSF111331">
    <property type="entry name" value="NAD kinase/diacylglycerol kinase-like"/>
    <property type="match status" value="1"/>
</dbReference>
<dbReference type="SUPFAM" id="SSF57667">
    <property type="entry name" value="beta-beta-alpha zinc fingers"/>
    <property type="match status" value="2"/>
</dbReference>
<protein>
    <recommendedName>
        <fullName evidence="9">DAGKc domain-containing protein</fullName>
    </recommendedName>
</protein>
<proteinExistence type="predicted"/>
<evidence type="ECO:0000259" key="6">
    <source>
        <dbReference type="PROSITE" id="PS50157"/>
    </source>
</evidence>
<accession>A0AAF5PSD9</accession>
<feature type="domain" description="C2H2-type" evidence="6">
    <location>
        <begin position="556"/>
        <end position="578"/>
    </location>
</feature>
<reference evidence="7" key="1">
    <citation type="submission" date="2015-03" db="EMBL/GenBank/DDBJ databases">
        <title>Wuchereria bancrofti Genome Sequencing Papua New Guinea Strain.</title>
        <authorList>
            <person name="Small S.T."/>
            <person name="Serre D."/>
            <person name="Zimmerman P.A."/>
        </authorList>
    </citation>
    <scope>NUCLEOTIDE SEQUENCE [LARGE SCALE GENOMIC DNA]</scope>
    <source>
        <strain evidence="7">pt0022</strain>
    </source>
</reference>
<feature type="domain" description="C2H2-type" evidence="6">
    <location>
        <begin position="512"/>
        <end position="539"/>
    </location>
</feature>
<dbReference type="PROSITE" id="PS50157">
    <property type="entry name" value="ZINC_FINGER_C2H2_2"/>
    <property type="match status" value="2"/>
</dbReference>
<dbReference type="GO" id="GO:0016020">
    <property type="term" value="C:membrane"/>
    <property type="evidence" value="ECO:0007669"/>
    <property type="project" value="TreeGrafter"/>
</dbReference>
<keyword evidence="1" id="KW-0479">Metal-binding</keyword>
<evidence type="ECO:0000313" key="8">
    <source>
        <dbReference type="WBParaSite" id="mrna-Wban_04762"/>
    </source>
</evidence>
<dbReference type="PROSITE" id="PS50146">
    <property type="entry name" value="DAGK"/>
    <property type="match status" value="1"/>
</dbReference>
<dbReference type="InterPro" id="IPR016064">
    <property type="entry name" value="NAD/diacylglycerol_kinase_sf"/>
</dbReference>
<reference evidence="7" key="2">
    <citation type="journal article" date="2016" name="Mol. Ecol.">
        <title>Population genomics of the filarial nematode parasite Wuchereria bancrofti from mosquitoes.</title>
        <authorList>
            <person name="Small S.T."/>
            <person name="Reimer L.J."/>
            <person name="Tisch D.J."/>
            <person name="King C.L."/>
            <person name="Christensen B.M."/>
            <person name="Siba P.M."/>
            <person name="Kazura J.W."/>
            <person name="Serre D."/>
            <person name="Zimmerman P.A."/>
        </authorList>
    </citation>
    <scope>NUCLEOTIDE SEQUENCE</scope>
    <source>
        <strain evidence="7">pt0022</strain>
    </source>
</reference>
<evidence type="ECO:0008006" key="9">
    <source>
        <dbReference type="Google" id="ProtNLM"/>
    </source>
</evidence>
<feature type="domain" description="DAGKc" evidence="5">
    <location>
        <begin position="25"/>
        <end position="172"/>
    </location>
</feature>
<dbReference type="Gene3D" id="3.40.50.10330">
    <property type="entry name" value="Probable inorganic polyphosphate/atp-NAD kinase, domain 1"/>
    <property type="match status" value="1"/>
</dbReference>
<keyword evidence="2 4" id="KW-0863">Zinc-finger</keyword>
<reference evidence="8" key="3">
    <citation type="submission" date="2024-02" db="UniProtKB">
        <authorList>
            <consortium name="WormBaseParasite"/>
        </authorList>
    </citation>
    <scope>IDENTIFICATION</scope>
    <source>
        <strain evidence="8">pt0022</strain>
    </source>
</reference>
<dbReference type="InterPro" id="IPR001206">
    <property type="entry name" value="Diacylglycerol_kinase_cat_dom"/>
</dbReference>
<dbReference type="SMART" id="SM00355">
    <property type="entry name" value="ZnF_C2H2"/>
    <property type="match status" value="3"/>
</dbReference>
<dbReference type="WBParaSite" id="mrna-Wban_04762">
    <property type="protein sequence ID" value="mrna-Wban_04762"/>
    <property type="gene ID" value="Wban_04762"/>
</dbReference>
<sequence>MQINSLLQKLQQQEHVSHLITDIIRPRRHILVIVNPFSGQKRGLKLWETHVEPILQIANIDYDIVKTIYRKHAVEIAKNLILDNYDAVASISGDGLILEVISGFLMRNDRERALKMPLAHIPGGTSNGLAASICFQCNEPFSPRGIFCTEMAIMLARPRYLPLRINHVQTEHDGSKAMFMSLTWGLIADIDIGSERFRWAGMARLHMEAFLRVANLPHVARYKGRISYLPVLGNVLQCPTKLWNDLGHENYAKGHFEYRPVENFMGHESGEAGGSISNSFSDIFKSDNLVQMPALCEPVGSDWNMLEGYFVYVCLTSLSHLGSDVPYLPCARLDDEFLYLTYVDWNNVKSRFEIAKMMLGINDCSHLTYSFLQIIPVRACRVEPLGNSGGYIAIDGEPITSGSAFQVMPTRHCATVIGRNRRSANGSKEPLDLSISKVKEDGDRSQGLSVEGVSDERIKLLELLVPIETLMEVMELSKQERRTRKKQRCNICRKEVANMKRHVMTHTGEKPFSCPTCKKNFTQFCDMKKHMMIHTGEKPHNLQSHMVNHDINRPVYHCTICSKDFLSKLGLKLHMRNH</sequence>
<dbReference type="GO" id="GO:0046512">
    <property type="term" value="P:sphingosine biosynthetic process"/>
    <property type="evidence" value="ECO:0007669"/>
    <property type="project" value="TreeGrafter"/>
</dbReference>
<evidence type="ECO:0000259" key="5">
    <source>
        <dbReference type="PROSITE" id="PS50146"/>
    </source>
</evidence>
<dbReference type="GO" id="GO:0005737">
    <property type="term" value="C:cytoplasm"/>
    <property type="evidence" value="ECO:0007669"/>
    <property type="project" value="TreeGrafter"/>
</dbReference>
<dbReference type="GO" id="GO:0001727">
    <property type="term" value="F:lipid kinase activity"/>
    <property type="evidence" value="ECO:0007669"/>
    <property type="project" value="TreeGrafter"/>
</dbReference>
<dbReference type="Pfam" id="PF00781">
    <property type="entry name" value="DAGK_cat"/>
    <property type="match status" value="1"/>
</dbReference>
<keyword evidence="3" id="KW-0862">Zinc</keyword>
<dbReference type="InterPro" id="IPR050187">
    <property type="entry name" value="Lipid_Phosphate_FormReg"/>
</dbReference>
<evidence type="ECO:0000313" key="7">
    <source>
        <dbReference type="Proteomes" id="UP000093561"/>
    </source>
</evidence>
<name>A0AAF5PSD9_WUCBA</name>
<dbReference type="PANTHER" id="PTHR12358:SF112">
    <property type="entry name" value="LD11247P-RELATED"/>
    <property type="match status" value="1"/>
</dbReference>
<organism evidence="7 8">
    <name type="scientific">Wuchereria bancrofti</name>
    <dbReference type="NCBI Taxonomy" id="6293"/>
    <lineage>
        <taxon>Eukaryota</taxon>
        <taxon>Metazoa</taxon>
        <taxon>Ecdysozoa</taxon>
        <taxon>Nematoda</taxon>
        <taxon>Chromadorea</taxon>
        <taxon>Rhabditida</taxon>
        <taxon>Spirurina</taxon>
        <taxon>Spiruromorpha</taxon>
        <taxon>Filarioidea</taxon>
        <taxon>Onchocercidae</taxon>
        <taxon>Wuchereria</taxon>
    </lineage>
</organism>
<dbReference type="FunFam" id="3.30.160.60:FF:002343">
    <property type="entry name" value="Zinc finger protein 33A"/>
    <property type="match status" value="1"/>
</dbReference>
<dbReference type="Proteomes" id="UP000093561">
    <property type="component" value="Unassembled WGS sequence"/>
</dbReference>
<dbReference type="PROSITE" id="PS00028">
    <property type="entry name" value="ZINC_FINGER_C2H2_1"/>
    <property type="match status" value="2"/>
</dbReference>
<dbReference type="GO" id="GO:0008270">
    <property type="term" value="F:zinc ion binding"/>
    <property type="evidence" value="ECO:0007669"/>
    <property type="project" value="UniProtKB-KW"/>
</dbReference>
<dbReference type="InterPro" id="IPR017438">
    <property type="entry name" value="ATP-NAD_kinase_N"/>
</dbReference>
<dbReference type="Gene3D" id="2.60.200.40">
    <property type="match status" value="1"/>
</dbReference>
<evidence type="ECO:0000256" key="3">
    <source>
        <dbReference type="ARBA" id="ARBA00022833"/>
    </source>
</evidence>